<dbReference type="InterPro" id="IPR021109">
    <property type="entry name" value="Peptidase_aspartic_dom_sf"/>
</dbReference>
<keyword evidence="1" id="KW-0812">Transmembrane</keyword>
<dbReference type="HOGENOM" id="CLU_649671_0_0_1"/>
<keyword evidence="2" id="KW-0732">Signal</keyword>
<evidence type="ECO:0000313" key="4">
    <source>
        <dbReference type="Proteomes" id="UP000000600"/>
    </source>
</evidence>
<feature type="transmembrane region" description="Helical" evidence="1">
    <location>
        <begin position="352"/>
        <end position="374"/>
    </location>
</feature>
<name>A0CWQ9_PARTE</name>
<evidence type="ECO:0000313" key="3">
    <source>
        <dbReference type="EMBL" id="CAK75226.1"/>
    </source>
</evidence>
<dbReference type="OrthoDB" id="300796at2759"/>
<dbReference type="EMBL" id="CT868207">
    <property type="protein sequence ID" value="CAK75226.1"/>
    <property type="molecule type" value="Genomic_DNA"/>
</dbReference>
<dbReference type="Proteomes" id="UP000000600">
    <property type="component" value="Unassembled WGS sequence"/>
</dbReference>
<accession>A0CWQ9</accession>
<evidence type="ECO:0000256" key="1">
    <source>
        <dbReference type="SAM" id="Phobius"/>
    </source>
</evidence>
<dbReference type="OMA" id="FQQNGAI"/>
<dbReference type="Gene3D" id="2.40.70.10">
    <property type="entry name" value="Acid Proteases"/>
    <property type="match status" value="1"/>
</dbReference>
<feature type="signal peptide" evidence="2">
    <location>
        <begin position="1"/>
        <end position="19"/>
    </location>
</feature>
<protein>
    <recommendedName>
        <fullName evidence="5">Peptidase A1 domain-containing protein</fullName>
    </recommendedName>
</protein>
<reference evidence="3 4" key="1">
    <citation type="journal article" date="2006" name="Nature">
        <title>Global trends of whole-genome duplications revealed by the ciliate Paramecium tetraurelia.</title>
        <authorList>
            <consortium name="Genoscope"/>
            <person name="Aury J.-M."/>
            <person name="Jaillon O."/>
            <person name="Duret L."/>
            <person name="Noel B."/>
            <person name="Jubin C."/>
            <person name="Porcel B.M."/>
            <person name="Segurens B."/>
            <person name="Daubin V."/>
            <person name="Anthouard V."/>
            <person name="Aiach N."/>
            <person name="Arnaiz O."/>
            <person name="Billaut A."/>
            <person name="Beisson J."/>
            <person name="Blanc I."/>
            <person name="Bouhouche K."/>
            <person name="Camara F."/>
            <person name="Duharcourt S."/>
            <person name="Guigo R."/>
            <person name="Gogendeau D."/>
            <person name="Katinka M."/>
            <person name="Keller A.-M."/>
            <person name="Kissmehl R."/>
            <person name="Klotz C."/>
            <person name="Koll F."/>
            <person name="Le Moue A."/>
            <person name="Lepere C."/>
            <person name="Malinsky S."/>
            <person name="Nowacki M."/>
            <person name="Nowak J.K."/>
            <person name="Plattner H."/>
            <person name="Poulain J."/>
            <person name="Ruiz F."/>
            <person name="Serrano V."/>
            <person name="Zagulski M."/>
            <person name="Dessen P."/>
            <person name="Betermier M."/>
            <person name="Weissenbach J."/>
            <person name="Scarpelli C."/>
            <person name="Schachter V."/>
            <person name="Sperling L."/>
            <person name="Meyer E."/>
            <person name="Cohen J."/>
            <person name="Wincker P."/>
        </authorList>
    </citation>
    <scope>NUCLEOTIDE SEQUENCE [LARGE SCALE GENOMIC DNA]</scope>
    <source>
        <strain evidence="3 4">Stock d4-2</strain>
    </source>
</reference>
<dbReference type="GeneID" id="5028408"/>
<feature type="chain" id="PRO_5002623619" description="Peptidase A1 domain-containing protein" evidence="2">
    <location>
        <begin position="20"/>
        <end position="423"/>
    </location>
</feature>
<evidence type="ECO:0008006" key="5">
    <source>
        <dbReference type="Google" id="ProtNLM"/>
    </source>
</evidence>
<dbReference type="KEGG" id="ptm:GSPATT00001429001"/>
<organism evidence="3 4">
    <name type="scientific">Paramecium tetraurelia</name>
    <dbReference type="NCBI Taxonomy" id="5888"/>
    <lineage>
        <taxon>Eukaryota</taxon>
        <taxon>Sar</taxon>
        <taxon>Alveolata</taxon>
        <taxon>Ciliophora</taxon>
        <taxon>Intramacronucleata</taxon>
        <taxon>Oligohymenophorea</taxon>
        <taxon>Peniculida</taxon>
        <taxon>Parameciidae</taxon>
        <taxon>Paramecium</taxon>
    </lineage>
</organism>
<gene>
    <name evidence="3" type="ORF">GSPATT00001429001</name>
</gene>
<keyword evidence="4" id="KW-1185">Reference proteome</keyword>
<dbReference type="AlphaFoldDB" id="A0CWQ9"/>
<proteinExistence type="predicted"/>
<keyword evidence="1" id="KW-0472">Membrane</keyword>
<dbReference type="SUPFAM" id="SSF50630">
    <property type="entry name" value="Acid proteases"/>
    <property type="match status" value="1"/>
</dbReference>
<sequence>MLFFLSVVIINGLQLKLQPFDYQKGEITDTAYSVSLQIAGSNYQMVIDNINPYSWIYSKNPSNNNQCNNCPQTVQQFDCKETQGCEKLQNSEPITLSNTNKCILAKNTVMLDQRSFDNFQICLSYDISNQQYKQNGVLSLTKLTESPNKSNLFYQLEQHSLQQIYQISTSQGQERIFISEQSEYQLKKTITYQNQAQDQWKLQFQLFSKEIQFLKKEDNQFITFDLTTKYNYFTQDIVKKIITQIKNYQSLFCSVEDKRLMCLCSKPDFVDKIPKIKIAFNGLPNTYILPLNPKFLENEQKCQLDIFQHSTSSFLGNQFFQQNGAIFNSKDNTILIGQSNQDTEDSYSFSNPTLYCLLASFLMLFGLLSLIFILNKISSEQLSKPKYEQPQPKPLYVVSNNLNKFKPYNLELSTNQQMVYSRR</sequence>
<keyword evidence="1" id="KW-1133">Transmembrane helix</keyword>
<evidence type="ECO:0000256" key="2">
    <source>
        <dbReference type="SAM" id="SignalP"/>
    </source>
</evidence>
<dbReference type="InParanoid" id="A0CWQ9"/>
<dbReference type="RefSeq" id="XP_001442623.1">
    <property type="nucleotide sequence ID" value="XM_001442586.1"/>
</dbReference>